<dbReference type="AlphaFoldDB" id="A0A0E0R637"/>
<feature type="region of interest" description="Disordered" evidence="1">
    <location>
        <begin position="1"/>
        <end position="37"/>
    </location>
</feature>
<reference evidence="3" key="1">
    <citation type="submission" date="2013-06" db="EMBL/GenBank/DDBJ databases">
        <authorList>
            <person name="Zhao Q."/>
        </authorList>
    </citation>
    <scope>NUCLEOTIDE SEQUENCE</scope>
    <source>
        <strain evidence="3">cv. W1943</strain>
    </source>
</reference>
<accession>A0A0E0R637</accession>
<feature type="compositionally biased region" description="Low complexity" evidence="1">
    <location>
        <begin position="10"/>
        <end position="19"/>
    </location>
</feature>
<evidence type="ECO:0000313" key="3">
    <source>
        <dbReference type="Proteomes" id="UP000008022"/>
    </source>
</evidence>
<proteinExistence type="predicted"/>
<dbReference type="Gramene" id="ORUFI11G07770.1">
    <property type="protein sequence ID" value="ORUFI11G07770.1"/>
    <property type="gene ID" value="ORUFI11G07770"/>
</dbReference>
<dbReference type="EnsemblPlants" id="ORUFI11G07770.1">
    <property type="protein sequence ID" value="ORUFI11G07770.1"/>
    <property type="gene ID" value="ORUFI11G07770"/>
</dbReference>
<dbReference type="HOGENOM" id="CLU_2762239_0_0_1"/>
<reference evidence="2" key="2">
    <citation type="submission" date="2015-06" db="UniProtKB">
        <authorList>
            <consortium name="EnsemblPlants"/>
        </authorList>
    </citation>
    <scope>IDENTIFICATION</scope>
</reference>
<dbReference type="Proteomes" id="UP000008022">
    <property type="component" value="Unassembled WGS sequence"/>
</dbReference>
<protein>
    <submittedName>
        <fullName evidence="2">Uncharacterized protein</fullName>
    </submittedName>
</protein>
<evidence type="ECO:0000256" key="1">
    <source>
        <dbReference type="SAM" id="MobiDB-lite"/>
    </source>
</evidence>
<organism evidence="2 3">
    <name type="scientific">Oryza rufipogon</name>
    <name type="common">Brownbeard rice</name>
    <name type="synonym">Asian wild rice</name>
    <dbReference type="NCBI Taxonomy" id="4529"/>
    <lineage>
        <taxon>Eukaryota</taxon>
        <taxon>Viridiplantae</taxon>
        <taxon>Streptophyta</taxon>
        <taxon>Embryophyta</taxon>
        <taxon>Tracheophyta</taxon>
        <taxon>Spermatophyta</taxon>
        <taxon>Magnoliopsida</taxon>
        <taxon>Liliopsida</taxon>
        <taxon>Poales</taxon>
        <taxon>Poaceae</taxon>
        <taxon>BOP clade</taxon>
        <taxon>Oryzoideae</taxon>
        <taxon>Oryzeae</taxon>
        <taxon>Oryzinae</taxon>
        <taxon>Oryza</taxon>
    </lineage>
</organism>
<keyword evidence="3" id="KW-1185">Reference proteome</keyword>
<evidence type="ECO:0000313" key="2">
    <source>
        <dbReference type="EnsemblPlants" id="ORUFI11G07770.1"/>
    </source>
</evidence>
<name>A0A0E0R637_ORYRU</name>
<sequence>MRSSRRASSRESAPWSEASTVEGRRTTSCGDAGDGSARMPAMEVWSAAAWGDVGSSVARTPSVEAGCGDN</sequence>